<feature type="signal peptide" evidence="1">
    <location>
        <begin position="1"/>
        <end position="25"/>
    </location>
</feature>
<evidence type="ECO:0000313" key="3">
    <source>
        <dbReference type="EMBL" id="MCQ5122189.1"/>
    </source>
</evidence>
<reference evidence="3 4" key="1">
    <citation type="submission" date="2022-06" db="EMBL/GenBank/DDBJ databases">
        <title>Isolation of gut microbiota from human fecal samples.</title>
        <authorList>
            <person name="Pamer E.G."/>
            <person name="Barat B."/>
            <person name="Waligurski E."/>
            <person name="Medina S."/>
            <person name="Paddock L."/>
            <person name="Mostad J."/>
        </authorList>
    </citation>
    <scope>NUCLEOTIDE SEQUENCE [LARGE SCALE GENOMIC DNA]</scope>
    <source>
        <strain evidence="3 4">DFI.6.1</strain>
    </source>
</reference>
<proteinExistence type="predicted"/>
<feature type="chain" id="PRO_5046703126" evidence="1">
    <location>
        <begin position="26"/>
        <end position="288"/>
    </location>
</feature>
<comment type="caution">
    <text evidence="3">The sequence shown here is derived from an EMBL/GenBank/DDBJ whole genome shotgun (WGS) entry which is preliminary data.</text>
</comment>
<evidence type="ECO:0000256" key="1">
    <source>
        <dbReference type="SAM" id="SignalP"/>
    </source>
</evidence>
<organism evidence="3 4">
    <name type="scientific">Massilicoli timonensis</name>
    <dbReference type="NCBI Taxonomy" id="2015901"/>
    <lineage>
        <taxon>Bacteria</taxon>
        <taxon>Bacillati</taxon>
        <taxon>Bacillota</taxon>
        <taxon>Erysipelotrichia</taxon>
        <taxon>Erysipelotrichales</taxon>
        <taxon>Erysipelotrichaceae</taxon>
        <taxon>Massilicoli</taxon>
    </lineage>
</organism>
<keyword evidence="4" id="KW-1185">Reference proteome</keyword>
<name>A0ABT1SLT9_9FIRM</name>
<dbReference type="PANTHER" id="PTHR40032">
    <property type="entry name" value="EXPORTED PROTEIN-RELATED"/>
    <property type="match status" value="1"/>
</dbReference>
<protein>
    <submittedName>
        <fullName evidence="3">Amidase domain-containing protein</fullName>
    </submittedName>
</protein>
<gene>
    <name evidence="3" type="ORF">NE663_07955</name>
</gene>
<dbReference type="PANTHER" id="PTHR40032:SF1">
    <property type="entry name" value="EXPORTED PROTEIN"/>
    <property type="match status" value="1"/>
</dbReference>
<sequence>MKKIISLFTFTLSFFCFFASSYIYADEKDIIEDPYSLIVKNEKKEYKNPEAAKKQAMIDYEPAINYMEKKLDITQLDLTNEYVISQIYGSVLDPDISDEMRDDLFGLAAFVDIYETNSEEINVATVKAVGGTYNATKAVAYAKQYAKVPNLEYTFFVSGGDCTNFASQVLKAGGKIPNATWKPYTVPWINANSFVSLFRGQNEQDVGWTGNRGNSYNTKVGDIIAIDYASDGDYNHLMIVTGKGYTSTYGTVLYYSAHTEPRLDENFNQIFSESAKNKSAKMVSFTPR</sequence>
<keyword evidence="1" id="KW-0732">Signal</keyword>
<evidence type="ECO:0000313" key="4">
    <source>
        <dbReference type="Proteomes" id="UP001524435"/>
    </source>
</evidence>
<dbReference type="EMBL" id="JANGCH010000010">
    <property type="protein sequence ID" value="MCQ5122189.1"/>
    <property type="molecule type" value="Genomic_DNA"/>
</dbReference>
<accession>A0ABT1SLT9</accession>
<dbReference type="InterPro" id="IPR024301">
    <property type="entry name" value="Amidase_6"/>
</dbReference>
<feature type="domain" description="Putative amidase" evidence="2">
    <location>
        <begin position="133"/>
        <end position="277"/>
    </location>
</feature>
<dbReference type="Proteomes" id="UP001524435">
    <property type="component" value="Unassembled WGS sequence"/>
</dbReference>
<evidence type="ECO:0000259" key="2">
    <source>
        <dbReference type="Pfam" id="PF12671"/>
    </source>
</evidence>
<dbReference type="RefSeq" id="WP_256198065.1">
    <property type="nucleotide sequence ID" value="NZ_JANGCH010000010.1"/>
</dbReference>
<dbReference type="Pfam" id="PF12671">
    <property type="entry name" value="Amidase_6"/>
    <property type="match status" value="1"/>
</dbReference>